<feature type="domain" description="Phosphotyrosine protein phosphatase I" evidence="1">
    <location>
        <begin position="1"/>
        <end position="107"/>
    </location>
</feature>
<keyword evidence="3" id="KW-1185">Reference proteome</keyword>
<dbReference type="SMART" id="SM00226">
    <property type="entry name" value="LMWPc"/>
    <property type="match status" value="1"/>
</dbReference>
<dbReference type="PIRSF" id="PIRSF029416">
    <property type="entry name" value="UCP029416_PTP"/>
    <property type="match status" value="1"/>
</dbReference>
<dbReference type="OrthoDB" id="7210484at2"/>
<reference evidence="3" key="1">
    <citation type="submission" date="2016-08" db="EMBL/GenBank/DDBJ databases">
        <authorList>
            <person name="Varghese N."/>
            <person name="Submissions Spin"/>
        </authorList>
    </citation>
    <scope>NUCLEOTIDE SEQUENCE [LARGE SCALE GENOMIC DNA]</scope>
    <source>
        <strain evidence="3">REICA_082</strain>
    </source>
</reference>
<dbReference type="AlphaFoldDB" id="A0A1C3ZSM7"/>
<organism evidence="2 3">
    <name type="scientific">Kosakonia oryzendophytica</name>
    <dbReference type="NCBI Taxonomy" id="1005665"/>
    <lineage>
        <taxon>Bacteria</taxon>
        <taxon>Pseudomonadati</taxon>
        <taxon>Pseudomonadota</taxon>
        <taxon>Gammaproteobacteria</taxon>
        <taxon>Enterobacterales</taxon>
        <taxon>Enterobacteriaceae</taxon>
        <taxon>Kosakonia</taxon>
    </lineage>
</organism>
<dbReference type="Proteomes" id="UP000198975">
    <property type="component" value="Unassembled WGS sequence"/>
</dbReference>
<dbReference type="Gene3D" id="3.40.50.2300">
    <property type="match status" value="1"/>
</dbReference>
<dbReference type="InterPro" id="IPR023485">
    <property type="entry name" value="Ptyr_pPase"/>
</dbReference>
<evidence type="ECO:0000313" key="2">
    <source>
        <dbReference type="EMBL" id="SCB85266.1"/>
    </source>
</evidence>
<dbReference type="EMBL" id="FMAY01000002">
    <property type="protein sequence ID" value="SCB85266.1"/>
    <property type="molecule type" value="Genomic_DNA"/>
</dbReference>
<evidence type="ECO:0000259" key="1">
    <source>
        <dbReference type="SMART" id="SM00226"/>
    </source>
</evidence>
<dbReference type="Pfam" id="PF01451">
    <property type="entry name" value="LMWPc"/>
    <property type="match status" value="1"/>
</dbReference>
<sequence>MNVLFICSRNQWRSPTAEQVFRRYPGLNARSAGTQRQARKTVSPAILSWADVICVMEEQHKSRIMADFGRLMQHKPVHVLDIPDHYHFMDPQLVALLEDIVPARLGLRVRVPA</sequence>
<proteinExistence type="predicted"/>
<protein>
    <recommendedName>
        <fullName evidence="1">Phosphotyrosine protein phosphatase I domain-containing protein</fullName>
    </recommendedName>
</protein>
<dbReference type="SUPFAM" id="SSF52788">
    <property type="entry name" value="Phosphotyrosine protein phosphatases I"/>
    <property type="match status" value="1"/>
</dbReference>
<dbReference type="RefSeq" id="WP_061498629.1">
    <property type="nucleotide sequence ID" value="NZ_CP115659.1"/>
</dbReference>
<dbReference type="InterPro" id="IPR036196">
    <property type="entry name" value="Ptyr_pPase_sf"/>
</dbReference>
<gene>
    <name evidence="2" type="ORF">GA0061071_102120</name>
</gene>
<accession>A0A1C3ZSM7</accession>
<dbReference type="InterPro" id="IPR016919">
    <property type="entry name" value="UCP029416_PTP"/>
</dbReference>
<evidence type="ECO:0000313" key="3">
    <source>
        <dbReference type="Proteomes" id="UP000198975"/>
    </source>
</evidence>
<name>A0A1C3ZSM7_9ENTR</name>